<reference evidence="1" key="2">
    <citation type="journal article" date="2015" name="Data Brief">
        <title>Shoot transcriptome of the giant reed, Arundo donax.</title>
        <authorList>
            <person name="Barrero R.A."/>
            <person name="Guerrero F.D."/>
            <person name="Moolhuijzen P."/>
            <person name="Goolsby J.A."/>
            <person name="Tidwell J."/>
            <person name="Bellgard S.E."/>
            <person name="Bellgard M.I."/>
        </authorList>
    </citation>
    <scope>NUCLEOTIDE SEQUENCE</scope>
    <source>
        <tissue evidence="1">Shoot tissue taken approximately 20 cm above the soil surface</tissue>
    </source>
</reference>
<proteinExistence type="predicted"/>
<dbReference type="EMBL" id="GBRH01250658">
    <property type="protein sequence ID" value="JAD47237.1"/>
    <property type="molecule type" value="Transcribed_RNA"/>
</dbReference>
<evidence type="ECO:0000313" key="1">
    <source>
        <dbReference type="EMBL" id="JAD47237.1"/>
    </source>
</evidence>
<organism evidence="1">
    <name type="scientific">Arundo donax</name>
    <name type="common">Giant reed</name>
    <name type="synonym">Donax arundinaceus</name>
    <dbReference type="NCBI Taxonomy" id="35708"/>
    <lineage>
        <taxon>Eukaryota</taxon>
        <taxon>Viridiplantae</taxon>
        <taxon>Streptophyta</taxon>
        <taxon>Embryophyta</taxon>
        <taxon>Tracheophyta</taxon>
        <taxon>Spermatophyta</taxon>
        <taxon>Magnoliopsida</taxon>
        <taxon>Liliopsida</taxon>
        <taxon>Poales</taxon>
        <taxon>Poaceae</taxon>
        <taxon>PACMAD clade</taxon>
        <taxon>Arundinoideae</taxon>
        <taxon>Arundineae</taxon>
        <taxon>Arundo</taxon>
    </lineage>
</organism>
<name>A0A0A9AJH9_ARUDO</name>
<protein>
    <submittedName>
        <fullName evidence="1">Uncharacterized protein</fullName>
    </submittedName>
</protein>
<sequence>MVLQNSYVYKVVGTSAVMNRISSEILILDMFSS</sequence>
<accession>A0A0A9AJH9</accession>
<reference evidence="1" key="1">
    <citation type="submission" date="2014-09" db="EMBL/GenBank/DDBJ databases">
        <authorList>
            <person name="Magalhaes I.L.F."/>
            <person name="Oliveira U."/>
            <person name="Santos F.R."/>
            <person name="Vidigal T.H.D.A."/>
            <person name="Brescovit A.D."/>
            <person name="Santos A.J."/>
        </authorList>
    </citation>
    <scope>NUCLEOTIDE SEQUENCE</scope>
    <source>
        <tissue evidence="1">Shoot tissue taken approximately 20 cm above the soil surface</tissue>
    </source>
</reference>
<dbReference type="AlphaFoldDB" id="A0A0A9AJH9"/>